<dbReference type="InterPro" id="IPR005135">
    <property type="entry name" value="Endo/exonuclease/phosphatase"/>
</dbReference>
<reference evidence="3 4" key="1">
    <citation type="submission" date="2014-06" db="EMBL/GenBank/DDBJ databases">
        <title>Draft genome sequence of Idiomarina sp. MCCC 1A10513.</title>
        <authorList>
            <person name="Du J."/>
            <person name="Lai Q."/>
            <person name="Shao Z."/>
        </authorList>
    </citation>
    <scope>NUCLEOTIDE SEQUENCE [LARGE SCALE GENOMIC DNA]</scope>
    <source>
        <strain evidence="3 4">MCCC 1A10513</strain>
    </source>
</reference>
<dbReference type="Proteomes" id="UP000053718">
    <property type="component" value="Unassembled WGS sequence"/>
</dbReference>
<gene>
    <name evidence="3" type="ORF">IDAT_02745</name>
</gene>
<name>A0A094ISA3_9GAMM</name>
<dbReference type="AlphaFoldDB" id="A0A094ISA3"/>
<evidence type="ECO:0000256" key="1">
    <source>
        <dbReference type="SAM" id="SignalP"/>
    </source>
</evidence>
<evidence type="ECO:0000313" key="3">
    <source>
        <dbReference type="EMBL" id="KFZ30017.1"/>
    </source>
</evidence>
<dbReference type="CDD" id="cd10283">
    <property type="entry name" value="MnuA_DNase1-like"/>
    <property type="match status" value="1"/>
</dbReference>
<dbReference type="InterPro" id="IPR047971">
    <property type="entry name" value="ExeM-like"/>
</dbReference>
<dbReference type="NCBIfam" id="NF033681">
    <property type="entry name" value="ExeM_NucH_DNase"/>
    <property type="match status" value="1"/>
</dbReference>
<accession>A0A094ISA3</accession>
<dbReference type="PROSITE" id="PS51257">
    <property type="entry name" value="PROKAR_LIPOPROTEIN"/>
    <property type="match status" value="1"/>
</dbReference>
<comment type="caution">
    <text evidence="3">The sequence shown here is derived from an EMBL/GenBank/DDBJ whole genome shotgun (WGS) entry which is preliminary data.</text>
</comment>
<dbReference type="SUPFAM" id="SSF56219">
    <property type="entry name" value="DNase I-like"/>
    <property type="match status" value="1"/>
</dbReference>
<proteinExistence type="predicted"/>
<keyword evidence="4" id="KW-1185">Reference proteome</keyword>
<keyword evidence="1" id="KW-0732">Signal</keyword>
<dbReference type="Pfam" id="PF03372">
    <property type="entry name" value="Exo_endo_phos"/>
    <property type="match status" value="1"/>
</dbReference>
<organism evidence="3 4">
    <name type="scientific">Pseudidiomarina atlantica</name>
    <dbReference type="NCBI Taxonomy" id="1517416"/>
    <lineage>
        <taxon>Bacteria</taxon>
        <taxon>Pseudomonadati</taxon>
        <taxon>Pseudomonadota</taxon>
        <taxon>Gammaproteobacteria</taxon>
        <taxon>Alteromonadales</taxon>
        <taxon>Idiomarinaceae</taxon>
        <taxon>Pseudidiomarina</taxon>
    </lineage>
</organism>
<sequence>MHKGYWLSLSAIALALTACSQQADIDAPLANSNCVAEQTIGQIQGSSDSSPLVGQRVSISGVVTASWQADGELGGFFVQDNAAGLFVQATAPVVAIGDQVRVSGVVSEAQQLTQLDQVTEIIDCGTAELPKAQELTLPVASVNTFEQLEGQYVSIPQTLIVNGNYLLDRHGSFDVAAERLYTPTQVTQPGSSARQLAASYELQRLVIDDNRAPNPSLVPFPAPQLSADNSLRAGDSVSNVQGILSEFNGRYRIQPTAELQFTVTNPRPPAPSKSADPRVIRVATFNVLNYFNGNGVEQSFPTDRGAETAADFSRQEAKIIAAMVALEADVIGLMEIENDGYADHSAIVRLVAQLKQASGQPWRYVAAAEGQFGGASITNGLIYRSDRVEAVGAVSTVTEGVFSNRSRYPLIQRMRPLHSQETFVVAVNHFKSKGSCPRDSSDPNANQNDGQACWNAARVESAERLIAALQQPLLAKTSAQIVLGDFNAYAQEDPMQTFYAASYHNRAEHFEPKGYSYVFNAQAGSLDHLLVSDALHGRVINQQHWLINADEPPALSYEGYSQNPDWYAPDAYRSSDHDPIIADIQF</sequence>
<protein>
    <recommendedName>
        <fullName evidence="2">Endonuclease/exonuclease/phosphatase domain-containing protein</fullName>
    </recommendedName>
</protein>
<evidence type="ECO:0000259" key="2">
    <source>
        <dbReference type="Pfam" id="PF03372"/>
    </source>
</evidence>
<dbReference type="Gene3D" id="3.60.10.10">
    <property type="entry name" value="Endonuclease/exonuclease/phosphatase"/>
    <property type="match status" value="1"/>
</dbReference>
<dbReference type="EMBL" id="JPIN01000001">
    <property type="protein sequence ID" value="KFZ30017.1"/>
    <property type="molecule type" value="Genomic_DNA"/>
</dbReference>
<dbReference type="PANTHER" id="PTHR42834:SF1">
    <property type="entry name" value="ENDONUCLEASE_EXONUCLEASE_PHOSPHATASE FAMILY PROTEIN (AFU_ORTHOLOGUE AFUA_3G09210)"/>
    <property type="match status" value="1"/>
</dbReference>
<dbReference type="InterPro" id="IPR036691">
    <property type="entry name" value="Endo/exonu/phosph_ase_sf"/>
</dbReference>
<dbReference type="CDD" id="cd04486">
    <property type="entry name" value="YhcR_OBF_like"/>
    <property type="match status" value="1"/>
</dbReference>
<dbReference type="PANTHER" id="PTHR42834">
    <property type="entry name" value="ENDONUCLEASE/EXONUCLEASE/PHOSPHATASE FAMILY PROTEIN (AFU_ORTHOLOGUE AFUA_3G09210)"/>
    <property type="match status" value="1"/>
</dbReference>
<dbReference type="GO" id="GO:0003824">
    <property type="term" value="F:catalytic activity"/>
    <property type="evidence" value="ECO:0007669"/>
    <property type="project" value="InterPro"/>
</dbReference>
<feature type="domain" description="Endonuclease/exonuclease/phosphatase" evidence="2">
    <location>
        <begin position="283"/>
        <end position="577"/>
    </location>
</feature>
<evidence type="ECO:0000313" key="4">
    <source>
        <dbReference type="Proteomes" id="UP000053718"/>
    </source>
</evidence>
<feature type="chain" id="PRO_5001904594" description="Endonuclease/exonuclease/phosphatase domain-containing protein" evidence="1">
    <location>
        <begin position="24"/>
        <end position="586"/>
    </location>
</feature>
<feature type="signal peptide" evidence="1">
    <location>
        <begin position="1"/>
        <end position="23"/>
    </location>
</feature>
<dbReference type="eggNOG" id="COG2374">
    <property type="taxonomic scope" value="Bacteria"/>
</dbReference>
<dbReference type="STRING" id="1517416.IDAT_02745"/>